<sequence>MTLSLDEGSLSNGLSGRRYTGESSECSSLVGTPTDTGRSFTFTAAQRTLIRDERKPSVTQNMSEMLLEAIHFEDVALVEKLLSSHVNAKPLSTSPSIGSTHTLSELAQRRHGMHRRSNASSTVSTHSNGRSTCAVLNSLHMAIAHKQKEIAELLLKNGYDPNAPATCHCRGNCTATGNIPMTSILPRYSTHSMTPDSMCSTCAQLRVHSFVDHTPLGVAVRAQSSEMIALLVAYGADVNLNIGDEEGNTPLLLAVRESPLSWPCLHTLIFFGAQIEQKNCRGICPLDLAAELRRLQQTCVDQLFKSATSCETIVEPPPPRPIVSRGSHRLQPEATPAAQNKPPLSPKSSQCPSLSTLSVMETSSAKESARRKSLVSLQLQQKAKKSANSYNLFGNNYGNDPSVENVSWEQAWELLKKMAGNPECLDAIHSSLTKYAAELENIPNNVDHEIFDAHLGGVFHRIVATAIEQFETSTPSYRRQKRNQLICTVCSLASFCFQFLQKAGSSRHFSALSTLNKIIDTGLVHDLFTTPDAIFHSSRLLNRSHTFDLEDPGFSPGGSMDQHSTVDHVFVYGAPKDLCPSTFPFVSSPIIVSTPKPSDLMSTFAMQEPSQIIVCLHNAITMQNREAGARCVCSPAHRWRQCNQHCTQILVARLLLFLAHMKKFRAKLSGQLKTVIQLLEPTLEPQLLCLLLQTLALIAMDSSTHSAFIEETIDDVLIQMLLPSDDWYYTNHSTKFGHFVKFHAARILVYVGLGDRVGSRVNLFQMLGAEEKDDKSKSNFPNEDAYICETCSTPKSMFAFSKSSMSVEGILLKLLQEVQELVKKSMNLSTSEPITEESPSASSPPCIDTDALKNVSASRNHSPTLQVDFAARESAFQLASVEVLLSLENLEAHLCKLGLVLDSSLLIRLILHKLSWDLGLVSKKRPKLVDKELHPHKTITDPRVQSTMSLTMPSSSKIAKSKSFDRREGSEKRRGDSAKNFLRVNVSQKSARRVQIRRSSSVEILRPKRFSSGAKDLRHSKNRRRQRLGTDTSSGSTKSKKTLSNSSSVQKHLPKYFQSLFRGRMGTDPCKRHVRRDSSPESNTSGSDAVLEFTRKLQNYPLTRRDALRTAYKNDQQDSQDAAITAKRLGYNHLPDLEIYMASPPVSPRTANGSMSSNVFVDPAIRRPSSPLALPGLPVIEIRRPSAISHFDFTYFVNATEGAPSDSLDCAPLLTTGATPTSRKGSENGWWDEWHEGRGLTSPTINSWSLSLRGSTTNSSVGGWSSRASSAMSQRSSRSSQGLRLSNFSGGTSIASDVSGPYLFSFVLRKRASTIGTRIPIPRRALSRGSDHSSLKVPDRESPLLSMSEMSPDFQCVRQLVLNVLTIYTRNNENVISTMKECADVLRQILNSPQHPTVKNWCAEIINVVTAHVDQEEAEAGDNMEKVNDEYLEVG</sequence>
<dbReference type="Proteomes" id="UP000887575">
    <property type="component" value="Unassembled WGS sequence"/>
</dbReference>
<dbReference type="InterPro" id="IPR036770">
    <property type="entry name" value="Ankyrin_rpt-contain_sf"/>
</dbReference>
<dbReference type="SUPFAM" id="SSF48403">
    <property type="entry name" value="Ankyrin repeat"/>
    <property type="match status" value="1"/>
</dbReference>
<feature type="compositionally biased region" description="Polar residues" evidence="4">
    <location>
        <begin position="118"/>
        <end position="128"/>
    </location>
</feature>
<dbReference type="WBParaSite" id="MBELARI_LOCUS4073.2">
    <property type="protein sequence ID" value="MBELARI_LOCUS4073.2"/>
    <property type="gene ID" value="MBELARI_LOCUS4073"/>
</dbReference>
<feature type="repeat" description="ANK" evidence="3">
    <location>
        <begin position="211"/>
        <end position="243"/>
    </location>
</feature>
<evidence type="ECO:0000256" key="3">
    <source>
        <dbReference type="PROSITE-ProRule" id="PRU00023"/>
    </source>
</evidence>
<dbReference type="InterPro" id="IPR050776">
    <property type="entry name" value="Ank_Repeat/CDKN_Inhibitor"/>
</dbReference>
<feature type="repeat" description="ANK" evidence="3">
    <location>
        <begin position="246"/>
        <end position="280"/>
    </location>
</feature>
<evidence type="ECO:0000256" key="2">
    <source>
        <dbReference type="ARBA" id="ARBA00023043"/>
    </source>
</evidence>
<dbReference type="PROSITE" id="PS50088">
    <property type="entry name" value="ANK_REPEAT"/>
    <property type="match status" value="2"/>
</dbReference>
<dbReference type="Gene3D" id="1.25.40.20">
    <property type="entry name" value="Ankyrin repeat-containing domain"/>
    <property type="match status" value="2"/>
</dbReference>
<proteinExistence type="predicted"/>
<feature type="compositionally biased region" description="Polar residues" evidence="4">
    <location>
        <begin position="1"/>
        <end position="14"/>
    </location>
</feature>
<keyword evidence="2 3" id="KW-0040">ANK repeat</keyword>
<feature type="compositionally biased region" description="Low complexity" evidence="4">
    <location>
        <begin position="1032"/>
        <end position="1048"/>
    </location>
</feature>
<dbReference type="PANTHER" id="PTHR24201">
    <property type="entry name" value="ANK_REP_REGION DOMAIN-CONTAINING PROTEIN"/>
    <property type="match status" value="1"/>
</dbReference>
<keyword evidence="1" id="KW-0677">Repeat</keyword>
<dbReference type="SMART" id="SM00248">
    <property type="entry name" value="ANK"/>
    <property type="match status" value="3"/>
</dbReference>
<protein>
    <submittedName>
        <fullName evidence="6">Uncharacterized protein</fullName>
    </submittedName>
</protein>
<feature type="region of interest" description="Disordered" evidence="4">
    <location>
        <begin position="107"/>
        <end position="128"/>
    </location>
</feature>
<evidence type="ECO:0000256" key="4">
    <source>
        <dbReference type="SAM" id="MobiDB-lite"/>
    </source>
</evidence>
<feature type="region of interest" description="Disordered" evidence="4">
    <location>
        <begin position="1012"/>
        <end position="1050"/>
    </location>
</feature>
<dbReference type="InterPro" id="IPR002110">
    <property type="entry name" value="Ankyrin_rpt"/>
</dbReference>
<feature type="compositionally biased region" description="Basic and acidic residues" evidence="4">
    <location>
        <begin position="962"/>
        <end position="977"/>
    </location>
</feature>
<feature type="compositionally biased region" description="Polar residues" evidence="4">
    <location>
        <begin position="21"/>
        <end position="32"/>
    </location>
</feature>
<feature type="region of interest" description="Disordered" evidence="4">
    <location>
        <begin position="932"/>
        <end position="979"/>
    </location>
</feature>
<organism evidence="5 6">
    <name type="scientific">Mesorhabditis belari</name>
    <dbReference type="NCBI Taxonomy" id="2138241"/>
    <lineage>
        <taxon>Eukaryota</taxon>
        <taxon>Metazoa</taxon>
        <taxon>Ecdysozoa</taxon>
        <taxon>Nematoda</taxon>
        <taxon>Chromadorea</taxon>
        <taxon>Rhabditida</taxon>
        <taxon>Rhabditina</taxon>
        <taxon>Rhabditomorpha</taxon>
        <taxon>Rhabditoidea</taxon>
        <taxon>Rhabditidae</taxon>
        <taxon>Mesorhabditinae</taxon>
        <taxon>Mesorhabditis</taxon>
    </lineage>
</organism>
<feature type="compositionally biased region" description="Basic residues" evidence="4">
    <location>
        <begin position="1018"/>
        <end position="1027"/>
    </location>
</feature>
<dbReference type="Pfam" id="PF00023">
    <property type="entry name" value="Ank"/>
    <property type="match status" value="1"/>
</dbReference>
<feature type="region of interest" description="Disordered" evidence="4">
    <location>
        <begin position="1256"/>
        <end position="1284"/>
    </location>
</feature>
<reference evidence="6" key="1">
    <citation type="submission" date="2024-02" db="UniProtKB">
        <authorList>
            <consortium name="WormBaseParasite"/>
        </authorList>
    </citation>
    <scope>IDENTIFICATION</scope>
</reference>
<feature type="region of interest" description="Disordered" evidence="4">
    <location>
        <begin position="1064"/>
        <end position="1087"/>
    </location>
</feature>
<evidence type="ECO:0000256" key="1">
    <source>
        <dbReference type="ARBA" id="ARBA00022737"/>
    </source>
</evidence>
<feature type="region of interest" description="Disordered" evidence="4">
    <location>
        <begin position="1"/>
        <end position="32"/>
    </location>
</feature>
<evidence type="ECO:0000313" key="5">
    <source>
        <dbReference type="Proteomes" id="UP000887575"/>
    </source>
</evidence>
<feature type="compositionally biased region" description="Low complexity" evidence="4">
    <location>
        <begin position="1259"/>
        <end position="1284"/>
    </location>
</feature>
<feature type="compositionally biased region" description="Polar residues" evidence="4">
    <location>
        <begin position="943"/>
        <end position="958"/>
    </location>
</feature>
<keyword evidence="5" id="KW-1185">Reference proteome</keyword>
<accession>A0AAF3FAZ6</accession>
<evidence type="ECO:0000313" key="6">
    <source>
        <dbReference type="WBParaSite" id="MBELARI_LOCUS4073.2"/>
    </source>
</evidence>
<dbReference type="PROSITE" id="PS50297">
    <property type="entry name" value="ANK_REP_REGION"/>
    <property type="match status" value="1"/>
</dbReference>
<feature type="region of interest" description="Disordered" evidence="4">
    <location>
        <begin position="315"/>
        <end position="353"/>
    </location>
</feature>
<name>A0AAF3FAZ6_9BILA</name>
<dbReference type="PANTHER" id="PTHR24201:SF15">
    <property type="entry name" value="ANKYRIN REPEAT DOMAIN-CONTAINING PROTEIN 66"/>
    <property type="match status" value="1"/>
</dbReference>